<evidence type="ECO:0000256" key="5">
    <source>
        <dbReference type="RuleBase" id="RU004168"/>
    </source>
</evidence>
<organism evidence="7 8">
    <name type="scientific">Candidatus Kaiserbacteria bacterium GW2011_GWB1_52_6</name>
    <dbReference type="NCBI Taxonomy" id="1618674"/>
    <lineage>
        <taxon>Bacteria</taxon>
        <taxon>Candidatus Kaiseribacteriota</taxon>
    </lineage>
</organism>
<reference evidence="7 8" key="1">
    <citation type="journal article" date="2015" name="Nature">
        <title>rRNA introns, odd ribosomes, and small enigmatic genomes across a large radiation of phyla.</title>
        <authorList>
            <person name="Brown C.T."/>
            <person name="Hug L.A."/>
            <person name="Thomas B.C."/>
            <person name="Sharon I."/>
            <person name="Castelle C.J."/>
            <person name="Singh A."/>
            <person name="Wilkins M.J."/>
            <person name="Williams K.H."/>
            <person name="Banfield J.F."/>
        </authorList>
    </citation>
    <scope>NUCLEOTIDE SEQUENCE [LARGE SCALE GENOMIC DNA]</scope>
</reference>
<comment type="caution">
    <text evidence="7">The sequence shown here is derived from an EMBL/GenBank/DDBJ whole genome shotgun (WGS) entry which is preliminary data.</text>
</comment>
<dbReference type="Gene3D" id="3.30.70.100">
    <property type="match status" value="1"/>
</dbReference>
<dbReference type="SUPFAM" id="SSF54975">
    <property type="entry name" value="Acylphosphatase/BLUF domain-like"/>
    <property type="match status" value="1"/>
</dbReference>
<feature type="domain" description="Acylphosphatase-like" evidence="6">
    <location>
        <begin position="6"/>
        <end position="93"/>
    </location>
</feature>
<name>A0A0G1X674_9BACT</name>
<proteinExistence type="inferred from homology"/>
<dbReference type="InterPro" id="IPR001792">
    <property type="entry name" value="Acylphosphatase-like_dom"/>
</dbReference>
<keyword evidence="4" id="KW-0378">Hydrolase</keyword>
<evidence type="ECO:0000313" key="7">
    <source>
        <dbReference type="EMBL" id="KKW26335.1"/>
    </source>
</evidence>
<dbReference type="AlphaFoldDB" id="A0A0G1X674"/>
<dbReference type="EMBL" id="LCRA01000028">
    <property type="protein sequence ID" value="KKW26335.1"/>
    <property type="molecule type" value="Genomic_DNA"/>
</dbReference>
<dbReference type="Proteomes" id="UP000034185">
    <property type="component" value="Unassembled WGS sequence"/>
</dbReference>
<evidence type="ECO:0000256" key="4">
    <source>
        <dbReference type="PROSITE-ProRule" id="PRU00520"/>
    </source>
</evidence>
<evidence type="ECO:0000256" key="2">
    <source>
        <dbReference type="ARBA" id="ARBA00012150"/>
    </source>
</evidence>
<comment type="similarity">
    <text evidence="1 5">Belongs to the acylphosphatase family.</text>
</comment>
<evidence type="ECO:0000313" key="8">
    <source>
        <dbReference type="Proteomes" id="UP000034185"/>
    </source>
</evidence>
<dbReference type="PROSITE" id="PS51160">
    <property type="entry name" value="ACYLPHOSPHATASE_3"/>
    <property type="match status" value="1"/>
</dbReference>
<feature type="active site" evidence="4">
    <location>
        <position position="39"/>
    </location>
</feature>
<feature type="active site" evidence="4">
    <location>
        <position position="21"/>
    </location>
</feature>
<dbReference type="GO" id="GO:0003998">
    <property type="term" value="F:acylphosphatase activity"/>
    <property type="evidence" value="ECO:0007669"/>
    <property type="project" value="UniProtKB-EC"/>
</dbReference>
<dbReference type="PANTHER" id="PTHR47268">
    <property type="entry name" value="ACYLPHOSPHATASE"/>
    <property type="match status" value="1"/>
</dbReference>
<evidence type="ECO:0000256" key="3">
    <source>
        <dbReference type="ARBA" id="ARBA00047645"/>
    </source>
</evidence>
<sequence length="94" mass="10694">MNEIEEIRCIVSGTVQGVLYRNFVAEYARHLALVGYVRNTPDSTVEVVAQGYHDKLEEFIGHLHKGTFLSRVSDVDVEWHAPSQRFQSFNIKGS</sequence>
<dbReference type="Pfam" id="PF00708">
    <property type="entry name" value="Acylphosphatase"/>
    <property type="match status" value="1"/>
</dbReference>
<protein>
    <recommendedName>
        <fullName evidence="2 4">acylphosphatase</fullName>
        <ecNumber evidence="2 4">3.6.1.7</ecNumber>
    </recommendedName>
</protein>
<gene>
    <name evidence="7" type="ORF">UY70_C0028G0002</name>
</gene>
<comment type="catalytic activity">
    <reaction evidence="3 4">
        <text>an acyl phosphate + H2O = a carboxylate + phosphate + H(+)</text>
        <dbReference type="Rhea" id="RHEA:14965"/>
        <dbReference type="ChEBI" id="CHEBI:15377"/>
        <dbReference type="ChEBI" id="CHEBI:15378"/>
        <dbReference type="ChEBI" id="CHEBI:29067"/>
        <dbReference type="ChEBI" id="CHEBI:43474"/>
        <dbReference type="ChEBI" id="CHEBI:59918"/>
        <dbReference type="EC" id="3.6.1.7"/>
    </reaction>
</comment>
<dbReference type="EC" id="3.6.1.7" evidence="2 4"/>
<dbReference type="InterPro" id="IPR020456">
    <property type="entry name" value="Acylphosphatase"/>
</dbReference>
<evidence type="ECO:0000256" key="1">
    <source>
        <dbReference type="ARBA" id="ARBA00005614"/>
    </source>
</evidence>
<dbReference type="InterPro" id="IPR036046">
    <property type="entry name" value="Acylphosphatase-like_dom_sf"/>
</dbReference>
<dbReference type="PANTHER" id="PTHR47268:SF4">
    <property type="entry name" value="ACYLPHOSPHATASE"/>
    <property type="match status" value="1"/>
</dbReference>
<evidence type="ECO:0000259" key="6">
    <source>
        <dbReference type="PROSITE" id="PS51160"/>
    </source>
</evidence>
<accession>A0A0G1X674</accession>